<evidence type="ECO:0000259" key="2">
    <source>
        <dbReference type="Pfam" id="PF18645"/>
    </source>
</evidence>
<dbReference type="Pfam" id="PF18645">
    <property type="entry name" value="DUF5631"/>
    <property type="match status" value="1"/>
</dbReference>
<feature type="compositionally biased region" description="Low complexity" evidence="1">
    <location>
        <begin position="302"/>
        <end position="315"/>
    </location>
</feature>
<evidence type="ECO:0000259" key="3">
    <source>
        <dbReference type="Pfam" id="PF18646"/>
    </source>
</evidence>
<feature type="compositionally biased region" description="Polar residues" evidence="1">
    <location>
        <begin position="344"/>
        <end position="360"/>
    </location>
</feature>
<comment type="caution">
    <text evidence="4">The sequence shown here is derived from an EMBL/GenBank/DDBJ whole genome shotgun (WGS) entry which is preliminary data.</text>
</comment>
<dbReference type="Proteomes" id="UP000192801">
    <property type="component" value="Unassembled WGS sequence"/>
</dbReference>
<dbReference type="STRING" id="444597.BST26_02955"/>
<feature type="compositionally biased region" description="Polar residues" evidence="1">
    <location>
        <begin position="236"/>
        <end position="246"/>
    </location>
</feature>
<dbReference type="AlphaFoldDB" id="A0A1X0DLU0"/>
<keyword evidence="5" id="KW-1185">Reference proteome</keyword>
<feature type="domain" description="DUF5631" evidence="2">
    <location>
        <begin position="635"/>
        <end position="728"/>
    </location>
</feature>
<dbReference type="InterPro" id="IPR040604">
    <property type="entry name" value="DUF5632"/>
</dbReference>
<feature type="region of interest" description="Disordered" evidence="1">
    <location>
        <begin position="210"/>
        <end position="389"/>
    </location>
</feature>
<gene>
    <name evidence="4" type="ORF">BST26_02955</name>
</gene>
<accession>A0A1X0DLU0</accession>
<dbReference type="InterPro" id="IPR040833">
    <property type="entry name" value="DUF5631"/>
</dbReference>
<evidence type="ECO:0000313" key="5">
    <source>
        <dbReference type="Proteomes" id="UP000192801"/>
    </source>
</evidence>
<evidence type="ECO:0000313" key="4">
    <source>
        <dbReference type="EMBL" id="ORA73373.1"/>
    </source>
</evidence>
<reference evidence="4 5" key="1">
    <citation type="submission" date="2016-12" db="EMBL/GenBank/DDBJ databases">
        <title>The new phylogeny of genus Mycobacterium.</title>
        <authorList>
            <person name="Tortoli E."/>
            <person name="Trovato A."/>
            <person name="Cirillo D.M."/>
        </authorList>
    </citation>
    <scope>NUCLEOTIDE SEQUENCE [LARGE SCALE GENOMIC DNA]</scope>
    <source>
        <strain evidence="4 5">DSM 45130</strain>
    </source>
</reference>
<organism evidence="4 5">
    <name type="scientific">Mycolicibacterium insubricum</name>
    <dbReference type="NCBI Taxonomy" id="444597"/>
    <lineage>
        <taxon>Bacteria</taxon>
        <taxon>Bacillati</taxon>
        <taxon>Actinomycetota</taxon>
        <taxon>Actinomycetes</taxon>
        <taxon>Mycobacteriales</taxon>
        <taxon>Mycobacteriaceae</taxon>
        <taxon>Mycolicibacterium</taxon>
    </lineage>
</organism>
<dbReference type="Pfam" id="PF18646">
    <property type="entry name" value="DUF5632"/>
    <property type="match status" value="1"/>
</dbReference>
<feature type="compositionally biased region" description="Low complexity" evidence="1">
    <location>
        <begin position="328"/>
        <end position="339"/>
    </location>
</feature>
<feature type="compositionally biased region" description="Pro residues" evidence="1">
    <location>
        <begin position="316"/>
        <end position="327"/>
    </location>
</feature>
<dbReference type="EMBL" id="MVHS01000004">
    <property type="protein sequence ID" value="ORA73373.1"/>
    <property type="molecule type" value="Genomic_DNA"/>
</dbReference>
<proteinExistence type="predicted"/>
<feature type="domain" description="DUF5632" evidence="3">
    <location>
        <begin position="533"/>
        <end position="611"/>
    </location>
</feature>
<evidence type="ECO:0000256" key="1">
    <source>
        <dbReference type="SAM" id="MobiDB-lite"/>
    </source>
</evidence>
<sequence length="737" mass="75398">MQTAEAPMTDLPDGEWSPVLVGHQWPAGSSVAALGAAATSRGAIEAGYRAFGDRLQTAIDGPLVEQEGVTADDIRAAFRRGRDDAQRIAESNRVKREAYGTARDALTALRGQLTEYAGSGNREIEAIRRAKGNNSDKVPKIVAVIAKYQAQADHAAGAHAQTIMSAAQRVVEEDGAPALRDLANANGIELGRSQKPEGEHLEQIVQSTLKEDAVQPEHAPEGGLGGGMSDAVRSPASPNDRGTSHTVDMGRADSSPGEIKPEPTSPRGRVDLGHAPRPTAPEPPVPAAAHAIIETHPNAPNTVGPTPQAPVAPGAPATPVPGTPGPAAPTAVPSTSAGPGLPQSPATSLPQTPTAPTASSAPVHATAGPDLPVHSGAPMPMSNSESVLPAMPAHQSPVAPAQVATPPPVLATHTLVEHALAAEPQYQPVGVAAPPQAAPPVAATAPPVPSAPPVSALPGYGADLRPAAVVPSAAAAPVLAAPSVSPAGPGHAGLGQPAVVRTSPPSPATTPATYAATTATAAVGGAEIGRRVDRHRLRRLANAMALQQSRLCWAVGDKADGTTLVVTDLADGWLPPGIEIPATATVLTPQVRRVGIDDLLGAVVDAAVTTPSTRLPEPDPEAVNLSTRPLRAPEVAELGWEICRATQWRDGLPRLAHTLARAAVSGTGVPDNEITLLRECLAAIAEKVLAAYPRADREDIANWQLLAAIEALVDGHRSLANYHLAWFLAPPRPDGPA</sequence>
<protein>
    <submittedName>
        <fullName evidence="4">Uncharacterized protein</fullName>
    </submittedName>
</protein>
<name>A0A1X0DLU0_9MYCO</name>
<feature type="compositionally biased region" description="Basic and acidic residues" evidence="1">
    <location>
        <begin position="210"/>
        <end position="220"/>
    </location>
</feature>